<accession>A0A934SCK5</accession>
<comment type="caution">
    <text evidence="1">The sequence shown here is derived from an EMBL/GenBank/DDBJ whole genome shotgun (WGS) entry which is preliminary data.</text>
</comment>
<organism evidence="1 2">
    <name type="scientific">Luteolibacter pohnpeiensis</name>
    <dbReference type="NCBI Taxonomy" id="454153"/>
    <lineage>
        <taxon>Bacteria</taxon>
        <taxon>Pseudomonadati</taxon>
        <taxon>Verrucomicrobiota</taxon>
        <taxon>Verrucomicrobiia</taxon>
        <taxon>Verrucomicrobiales</taxon>
        <taxon>Verrucomicrobiaceae</taxon>
        <taxon>Luteolibacter</taxon>
    </lineage>
</organism>
<evidence type="ECO:0000313" key="2">
    <source>
        <dbReference type="Proteomes" id="UP000603141"/>
    </source>
</evidence>
<keyword evidence="2" id="KW-1185">Reference proteome</keyword>
<evidence type="ECO:0000313" key="1">
    <source>
        <dbReference type="EMBL" id="MBK1882783.1"/>
    </source>
</evidence>
<proteinExistence type="predicted"/>
<dbReference type="AlphaFoldDB" id="A0A934SCK5"/>
<name>A0A934SCK5_9BACT</name>
<dbReference type="Proteomes" id="UP000603141">
    <property type="component" value="Unassembled WGS sequence"/>
</dbReference>
<protein>
    <submittedName>
        <fullName evidence="1">DUF4279 domain-containing protein</fullName>
    </submittedName>
</protein>
<dbReference type="Pfam" id="PF14106">
    <property type="entry name" value="DUF4279"/>
    <property type="match status" value="1"/>
</dbReference>
<reference evidence="1" key="1">
    <citation type="submission" date="2021-01" db="EMBL/GenBank/DDBJ databases">
        <title>Modified the classification status of verrucomicrobia.</title>
        <authorList>
            <person name="Feng X."/>
        </authorList>
    </citation>
    <scope>NUCLEOTIDE SEQUENCE</scope>
    <source>
        <strain evidence="1">KCTC 22041</strain>
    </source>
</reference>
<dbReference type="RefSeq" id="WP_200270268.1">
    <property type="nucleotide sequence ID" value="NZ_JAENIJ010000014.1"/>
</dbReference>
<dbReference type="EMBL" id="JAENIJ010000014">
    <property type="protein sequence ID" value="MBK1882783.1"/>
    <property type="molecule type" value="Genomic_DNA"/>
</dbReference>
<dbReference type="InterPro" id="IPR025459">
    <property type="entry name" value="DUF4279"/>
</dbReference>
<sequence length="85" mass="9551">MGGLWVLELTTLRQEQDWPKQISHLLNQLDPHRATLEKLKDGSSDYTLHLAITTSSFQPISLTPTLLEFAVNCGFGIEVQIDSIE</sequence>
<gene>
    <name evidence="1" type="ORF">JIN85_10175</name>
</gene>